<accession>A0AB37HCP5</accession>
<dbReference type="PANTHER" id="PTHR42747">
    <property type="entry name" value="NITRONATE MONOOXYGENASE-RELATED"/>
    <property type="match status" value="1"/>
</dbReference>
<dbReference type="Pfam" id="PF03060">
    <property type="entry name" value="NMO"/>
    <property type="match status" value="1"/>
</dbReference>
<sequence length="354" mass="38364">MFHNNWIETLHIDYPIIQAPMAGGITTPELVAAVSNAGGLGMIGAGYLNAEQTRKIIREVKSLTSNPFGINLFVPEKNAVEEVEILKMNTHLQKYREELNLPMEMPTISNNSVFEEQVRIISEEGIPICTFTFGLPAEPIVKQLKEAKIFLMGTATTVKEAQYGEKAGMDAIVAQGSEAGGHRGTFLGKTESSMIGLISLIPQIVDQVNIPVIAAGGIMDERGIMAARCLGAQGVQMGTAFLTCVESGAHELHKAAILKATEEEVVLTSAFSGKNARGINNRFIKEMSVYEGVIPSYPVQNSLTKDIRKAAGEQNNPNFMSLWSGQSPRLSKNKTVSELIQGLVDGYNRIKGTI</sequence>
<evidence type="ECO:0000256" key="2">
    <source>
        <dbReference type="ARBA" id="ARBA00003535"/>
    </source>
</evidence>
<dbReference type="KEGG" id="hspo:JGZ69_06030"/>
<dbReference type="GO" id="GO:0018580">
    <property type="term" value="F:nitronate monooxygenase activity"/>
    <property type="evidence" value="ECO:0007669"/>
    <property type="project" value="InterPro"/>
</dbReference>
<comment type="function">
    <text evidence="2">Nitronate monooxygenase that uses molecular oxygen to catalyze the oxidative denitrification of alkyl nitronates. Acts on propionate 3-nitronate (P3N), the presumed physiological substrate. Probably functions in the detoxification of P3N, a metabolic poison produced by plants and fungi as a defense mechanism.</text>
</comment>
<evidence type="ECO:0000256" key="11">
    <source>
        <dbReference type="ARBA" id="ARBA00031155"/>
    </source>
</evidence>
<organism evidence="13 14">
    <name type="scientific">Heyndrickxia sporothermodurans</name>
    <dbReference type="NCBI Taxonomy" id="46224"/>
    <lineage>
        <taxon>Bacteria</taxon>
        <taxon>Bacillati</taxon>
        <taxon>Bacillota</taxon>
        <taxon>Bacilli</taxon>
        <taxon>Bacillales</taxon>
        <taxon>Bacillaceae</taxon>
        <taxon>Heyndrickxia</taxon>
    </lineage>
</organism>
<keyword evidence="6" id="KW-0285">Flavoprotein</keyword>
<name>A0AB37HCP5_9BACI</name>
<evidence type="ECO:0000313" key="14">
    <source>
        <dbReference type="Proteomes" id="UP000595512"/>
    </source>
</evidence>
<evidence type="ECO:0000256" key="7">
    <source>
        <dbReference type="ARBA" id="ARBA00022643"/>
    </source>
</evidence>
<dbReference type="InterPro" id="IPR013785">
    <property type="entry name" value="Aldolase_TIM"/>
</dbReference>
<dbReference type="GO" id="GO:0009636">
    <property type="term" value="P:response to toxic substance"/>
    <property type="evidence" value="ECO:0007669"/>
    <property type="project" value="UniProtKB-KW"/>
</dbReference>
<dbReference type="GO" id="GO:0000166">
    <property type="term" value="F:nucleotide binding"/>
    <property type="evidence" value="ECO:0007669"/>
    <property type="project" value="UniProtKB-KW"/>
</dbReference>
<evidence type="ECO:0000256" key="4">
    <source>
        <dbReference type="ARBA" id="ARBA00013457"/>
    </source>
</evidence>
<keyword evidence="5" id="KW-0216">Detoxification</keyword>
<keyword evidence="10 13" id="KW-0503">Monooxygenase</keyword>
<keyword evidence="8" id="KW-0547">Nucleotide-binding</keyword>
<evidence type="ECO:0000313" key="13">
    <source>
        <dbReference type="EMBL" id="QQX26408.1"/>
    </source>
</evidence>
<reference evidence="13 14" key="1">
    <citation type="submission" date="2020-12" db="EMBL/GenBank/DDBJ databases">
        <title>Taxonomic evaluation of the Bacillus sporothermodurans group of bacteria based on whole genome sequences.</title>
        <authorList>
            <person name="Fiedler G."/>
            <person name="Herbstmann A.-D."/>
            <person name="Doll E."/>
            <person name="Wenning M."/>
            <person name="Brinks E."/>
            <person name="Kabisch J."/>
            <person name="Breitenwieser F."/>
            <person name="Lappann M."/>
            <person name="Boehnlein C."/>
            <person name="Franz C."/>
        </authorList>
    </citation>
    <scope>NUCLEOTIDE SEQUENCE [LARGE SCALE GENOMIC DNA]</scope>
    <source>
        <strain evidence="13 14">DSM 10599</strain>
    </source>
</reference>
<dbReference type="Gene3D" id="3.20.20.70">
    <property type="entry name" value="Aldolase class I"/>
    <property type="match status" value="1"/>
</dbReference>
<evidence type="ECO:0000256" key="1">
    <source>
        <dbReference type="ARBA" id="ARBA00001917"/>
    </source>
</evidence>
<dbReference type="AlphaFoldDB" id="A0AB37HCP5"/>
<dbReference type="SUPFAM" id="SSF51412">
    <property type="entry name" value="Inosine monophosphate dehydrogenase (IMPDH)"/>
    <property type="match status" value="1"/>
</dbReference>
<dbReference type="RefSeq" id="WP_107920949.1">
    <property type="nucleotide sequence ID" value="NZ_CP066701.1"/>
</dbReference>
<evidence type="ECO:0000256" key="5">
    <source>
        <dbReference type="ARBA" id="ARBA00022575"/>
    </source>
</evidence>
<protein>
    <recommendedName>
        <fullName evidence="4">Probable nitronate monooxygenase</fullName>
    </recommendedName>
    <alternativeName>
        <fullName evidence="11">Propionate 3-nitronate monooxygenase</fullName>
    </alternativeName>
</protein>
<evidence type="ECO:0000256" key="8">
    <source>
        <dbReference type="ARBA" id="ARBA00022741"/>
    </source>
</evidence>
<proteinExistence type="inferred from homology"/>
<keyword evidence="7" id="KW-0288">FMN</keyword>
<evidence type="ECO:0000256" key="6">
    <source>
        <dbReference type="ARBA" id="ARBA00022630"/>
    </source>
</evidence>
<evidence type="ECO:0000256" key="12">
    <source>
        <dbReference type="ARBA" id="ARBA00049401"/>
    </source>
</evidence>
<dbReference type="EMBL" id="CP066701">
    <property type="protein sequence ID" value="QQX26408.1"/>
    <property type="molecule type" value="Genomic_DNA"/>
</dbReference>
<keyword evidence="9" id="KW-0560">Oxidoreductase</keyword>
<comment type="similarity">
    <text evidence="3">Belongs to the nitronate monooxygenase family. NMO class I subfamily.</text>
</comment>
<comment type="catalytic activity">
    <reaction evidence="12">
        <text>3 propionate 3-nitronate + 3 O2 + H2O = 3 3-oxopropanoate + 2 nitrate + nitrite + H2O2 + 3 H(+)</text>
        <dbReference type="Rhea" id="RHEA:57332"/>
        <dbReference type="ChEBI" id="CHEBI:15377"/>
        <dbReference type="ChEBI" id="CHEBI:15378"/>
        <dbReference type="ChEBI" id="CHEBI:15379"/>
        <dbReference type="ChEBI" id="CHEBI:16240"/>
        <dbReference type="ChEBI" id="CHEBI:16301"/>
        <dbReference type="ChEBI" id="CHEBI:17632"/>
        <dbReference type="ChEBI" id="CHEBI:33190"/>
        <dbReference type="ChEBI" id="CHEBI:136067"/>
    </reaction>
</comment>
<evidence type="ECO:0000256" key="3">
    <source>
        <dbReference type="ARBA" id="ARBA00009881"/>
    </source>
</evidence>
<dbReference type="InterPro" id="IPR004136">
    <property type="entry name" value="NMO"/>
</dbReference>
<gene>
    <name evidence="13" type="ORF">JGZ69_06030</name>
</gene>
<dbReference type="PANTHER" id="PTHR42747:SF3">
    <property type="entry name" value="NITRONATE MONOOXYGENASE-RELATED"/>
    <property type="match status" value="1"/>
</dbReference>
<dbReference type="Proteomes" id="UP000595512">
    <property type="component" value="Chromosome"/>
</dbReference>
<dbReference type="FunFam" id="3.20.20.70:FF:000154">
    <property type="entry name" value="Probable nitronate monooxygenase"/>
    <property type="match status" value="1"/>
</dbReference>
<dbReference type="CDD" id="cd04730">
    <property type="entry name" value="NPD_like"/>
    <property type="match status" value="1"/>
</dbReference>
<comment type="cofactor">
    <cofactor evidence="1">
        <name>FMN</name>
        <dbReference type="ChEBI" id="CHEBI:58210"/>
    </cofactor>
</comment>
<evidence type="ECO:0000256" key="10">
    <source>
        <dbReference type="ARBA" id="ARBA00023033"/>
    </source>
</evidence>
<evidence type="ECO:0000256" key="9">
    <source>
        <dbReference type="ARBA" id="ARBA00023002"/>
    </source>
</evidence>